<dbReference type="Proteomes" id="UP000526033">
    <property type="component" value="Unassembled WGS sequence"/>
</dbReference>
<gene>
    <name evidence="1" type="ORF">GYA27_03100</name>
</gene>
<comment type="caution">
    <text evidence="1">The sequence shown here is derived from an EMBL/GenBank/DDBJ whole genome shotgun (WGS) entry which is preliminary data.</text>
</comment>
<dbReference type="AlphaFoldDB" id="A0A7X9HH95"/>
<evidence type="ECO:0000313" key="2">
    <source>
        <dbReference type="Proteomes" id="UP000526033"/>
    </source>
</evidence>
<evidence type="ECO:0000313" key="1">
    <source>
        <dbReference type="EMBL" id="NMB70161.1"/>
    </source>
</evidence>
<proteinExistence type="predicted"/>
<organism evidence="1 2">
    <name type="scientific">candidate division WWE3 bacterium</name>
    <dbReference type="NCBI Taxonomy" id="2053526"/>
    <lineage>
        <taxon>Bacteria</taxon>
        <taxon>Katanobacteria</taxon>
    </lineage>
</organism>
<dbReference type="EMBL" id="JAAZNL010000032">
    <property type="protein sequence ID" value="NMB70161.1"/>
    <property type="molecule type" value="Genomic_DNA"/>
</dbReference>
<accession>A0A7X9HH95</accession>
<evidence type="ECO:0008006" key="3">
    <source>
        <dbReference type="Google" id="ProtNLM"/>
    </source>
</evidence>
<protein>
    <recommendedName>
        <fullName evidence="3">Bacterial toxin RNase RnlA/LsoA DBD domain-containing protein</fullName>
    </recommendedName>
</protein>
<name>A0A7X9HH95_UNCKA</name>
<reference evidence="1 2" key="1">
    <citation type="journal article" date="2020" name="Biotechnol. Biofuels">
        <title>New insights from the biogas microbiome by comprehensive genome-resolved metagenomics of nearly 1600 species originating from multiple anaerobic digesters.</title>
        <authorList>
            <person name="Campanaro S."/>
            <person name="Treu L."/>
            <person name="Rodriguez-R L.M."/>
            <person name="Kovalovszki A."/>
            <person name="Ziels R.M."/>
            <person name="Maus I."/>
            <person name="Zhu X."/>
            <person name="Kougias P.G."/>
            <person name="Basile A."/>
            <person name="Luo G."/>
            <person name="Schluter A."/>
            <person name="Konstantinidis K.T."/>
            <person name="Angelidaki I."/>
        </authorList>
    </citation>
    <scope>NUCLEOTIDE SEQUENCE [LARGE SCALE GENOMIC DNA]</scope>
    <source>
        <strain evidence="1">AS27yjCOA_165</strain>
    </source>
</reference>
<sequence>MMVLIERNTGLWQYLPDEIQGLIADGETLVNFVLSNNKSDEISDFSFMVFPFAKAYEGFLKKLFLDIGMIKPDEYYGDDIRIGRILNPSYLAEKGNVFAKFCEGTPDKKELSQKLWGAWKQGRNSVFHYFPHNFKKLDFEEAMDLIRGFVTAMEEAVVNCNIPKEKLNPIKSAYLDNIKIDTLMD</sequence>